<evidence type="ECO:0000313" key="1">
    <source>
        <dbReference type="EMBL" id="VTJ55714.1"/>
    </source>
</evidence>
<protein>
    <submittedName>
        <fullName evidence="1">Uncharacterized protein</fullName>
    </submittedName>
</protein>
<proteinExistence type="predicted"/>
<comment type="caution">
    <text evidence="1">The sequence shown here is derived from an EMBL/GenBank/DDBJ whole genome shotgun (WGS) entry which is preliminary data.</text>
</comment>
<accession>A0A5E4AEL2</accession>
<reference evidence="1" key="1">
    <citation type="submission" date="2019-04" db="EMBL/GenBank/DDBJ databases">
        <authorList>
            <person name="Alioto T."/>
            <person name="Alioto T."/>
        </authorList>
    </citation>
    <scope>NUCLEOTIDE SEQUENCE [LARGE SCALE GENOMIC DNA]</scope>
</reference>
<evidence type="ECO:0000313" key="2">
    <source>
        <dbReference type="Proteomes" id="UP000335636"/>
    </source>
</evidence>
<dbReference type="AlphaFoldDB" id="A0A5E4AEL2"/>
<keyword evidence="2" id="KW-1185">Reference proteome</keyword>
<sequence>MAFVTSGILFKREKKKNQGFFSIDPAKIRKPSKTGLGSVLPPGSDCYPLPFPNFLPAVHQLIYSHVLPNLKLGKNLHLGFLLFFPLRKFLKNEDLNWHLP</sequence>
<dbReference type="EMBL" id="CABDUW010000055">
    <property type="protein sequence ID" value="VTJ55714.1"/>
    <property type="molecule type" value="Genomic_DNA"/>
</dbReference>
<name>A0A5E4AEL2_MARMO</name>
<dbReference type="Proteomes" id="UP000335636">
    <property type="component" value="Unassembled WGS sequence"/>
</dbReference>
<gene>
    <name evidence="1" type="ORF">MONAX_5E029978</name>
</gene>
<organism evidence="1 2">
    <name type="scientific">Marmota monax</name>
    <name type="common">Woodchuck</name>
    <dbReference type="NCBI Taxonomy" id="9995"/>
    <lineage>
        <taxon>Eukaryota</taxon>
        <taxon>Metazoa</taxon>
        <taxon>Chordata</taxon>
        <taxon>Craniata</taxon>
        <taxon>Vertebrata</taxon>
        <taxon>Euteleostomi</taxon>
        <taxon>Mammalia</taxon>
        <taxon>Eutheria</taxon>
        <taxon>Euarchontoglires</taxon>
        <taxon>Glires</taxon>
        <taxon>Rodentia</taxon>
        <taxon>Sciuromorpha</taxon>
        <taxon>Sciuridae</taxon>
        <taxon>Xerinae</taxon>
        <taxon>Marmotini</taxon>
        <taxon>Marmota</taxon>
    </lineage>
</organism>